<evidence type="ECO:0000313" key="2">
    <source>
        <dbReference type="EMBL" id="QTX03535.1"/>
    </source>
</evidence>
<keyword evidence="1" id="KW-0472">Membrane</keyword>
<proteinExistence type="predicted"/>
<feature type="transmembrane region" description="Helical" evidence="1">
    <location>
        <begin position="327"/>
        <end position="344"/>
    </location>
</feature>
<keyword evidence="3" id="KW-1185">Reference proteome</keyword>
<keyword evidence="1" id="KW-1133">Transmembrane helix</keyword>
<sequence length="357" mass="36197">MRARDIAGEIRRGVASGTARVVLLALMAAVVGIVAVAADLATVRQLTAEAAAFHAAGGSTMIIIAPARVDGEACERLTEVPGVEAAGALRPASTLATAVLPSAPLTAYDVTPAFARLFDRAAAGAGTFLSADAADALGAGPGAAVATAAGDMPVAAVYDYPSDGRRQGLGWAVLRPVTADTGFDECWARAWPPQPQLRAMLAGTLMPAAAGPDAENPEYAQLNAAFGAEFTGHERFLARPTAWAPLMAGGVAALIGFAAVRARRLEFASNLHVGATRGTIMVTALGEAAVWAASAALLVASAVAVLAAGFAPDDVPAVLGEGMKTPMLVFTGALLGTAASLALVRERHLFAYFKDRA</sequence>
<organism evidence="2 3">
    <name type="scientific">Agromyces archimandritae</name>
    <dbReference type="NCBI Taxonomy" id="2781962"/>
    <lineage>
        <taxon>Bacteria</taxon>
        <taxon>Bacillati</taxon>
        <taxon>Actinomycetota</taxon>
        <taxon>Actinomycetes</taxon>
        <taxon>Micrococcales</taxon>
        <taxon>Microbacteriaceae</taxon>
        <taxon>Agromyces</taxon>
    </lineage>
</organism>
<accession>A0A975FK56</accession>
<dbReference type="KEGG" id="aarc:G127AT_09205"/>
<protein>
    <recommendedName>
        <fullName evidence="4">FtsX-like permease family protein</fullName>
    </recommendedName>
</protein>
<dbReference type="AlphaFoldDB" id="A0A975FK56"/>
<keyword evidence="1" id="KW-0812">Transmembrane</keyword>
<feature type="transmembrane region" description="Helical" evidence="1">
    <location>
        <begin position="242"/>
        <end position="260"/>
    </location>
</feature>
<dbReference type="EMBL" id="CP071696">
    <property type="protein sequence ID" value="QTX03535.1"/>
    <property type="molecule type" value="Genomic_DNA"/>
</dbReference>
<evidence type="ECO:0008006" key="4">
    <source>
        <dbReference type="Google" id="ProtNLM"/>
    </source>
</evidence>
<reference evidence="2" key="1">
    <citation type="submission" date="2021-03" db="EMBL/GenBank/DDBJ databases">
        <title>Agromyces archimandritus sp. nov., isolated from the cockroach Archimandrita tessellata.</title>
        <authorList>
            <person name="Guzman J."/>
            <person name="Ortuzar M."/>
            <person name="Poehlein A."/>
            <person name="Daniel R."/>
            <person name="Trujillo M."/>
            <person name="Vilcinskas A."/>
        </authorList>
    </citation>
    <scope>NUCLEOTIDE SEQUENCE</scope>
    <source>
        <strain evidence="2">G127AT</strain>
    </source>
</reference>
<feature type="transmembrane region" description="Helical" evidence="1">
    <location>
        <begin position="280"/>
        <end position="307"/>
    </location>
</feature>
<feature type="transmembrane region" description="Helical" evidence="1">
    <location>
        <begin position="21"/>
        <end position="38"/>
    </location>
</feature>
<dbReference type="RefSeq" id="WP_210896228.1">
    <property type="nucleotide sequence ID" value="NZ_CP071696.1"/>
</dbReference>
<evidence type="ECO:0000313" key="3">
    <source>
        <dbReference type="Proteomes" id="UP000671914"/>
    </source>
</evidence>
<evidence type="ECO:0000256" key="1">
    <source>
        <dbReference type="SAM" id="Phobius"/>
    </source>
</evidence>
<gene>
    <name evidence="2" type="ORF">G127AT_09205</name>
</gene>
<dbReference type="Proteomes" id="UP000671914">
    <property type="component" value="Chromosome"/>
</dbReference>
<name>A0A975FK56_9MICO</name>